<accession>A0A9J7AMV4</accession>
<dbReference type="EMBL" id="CP102480">
    <property type="protein sequence ID" value="UUX48503.1"/>
    <property type="molecule type" value="Genomic_DNA"/>
</dbReference>
<evidence type="ECO:0000256" key="3">
    <source>
        <dbReference type="ARBA" id="ARBA00023163"/>
    </source>
</evidence>
<name>A0A9J7AMV4_9PROT</name>
<keyword evidence="6" id="KW-1185">Reference proteome</keyword>
<organism evidence="5 6">
    <name type="scientific">Nisaea acidiphila</name>
    <dbReference type="NCBI Taxonomy" id="1862145"/>
    <lineage>
        <taxon>Bacteria</taxon>
        <taxon>Pseudomonadati</taxon>
        <taxon>Pseudomonadota</taxon>
        <taxon>Alphaproteobacteria</taxon>
        <taxon>Rhodospirillales</taxon>
        <taxon>Thalassobaculaceae</taxon>
        <taxon>Nisaea</taxon>
    </lineage>
</organism>
<dbReference type="GO" id="GO:0003700">
    <property type="term" value="F:DNA-binding transcription factor activity"/>
    <property type="evidence" value="ECO:0007669"/>
    <property type="project" value="InterPro"/>
</dbReference>
<dbReference type="PANTHER" id="PTHR46796">
    <property type="entry name" value="HTH-TYPE TRANSCRIPTIONAL ACTIVATOR RHAS-RELATED"/>
    <property type="match status" value="1"/>
</dbReference>
<dbReference type="Proteomes" id="UP001060336">
    <property type="component" value="Chromosome"/>
</dbReference>
<evidence type="ECO:0000259" key="4">
    <source>
        <dbReference type="PROSITE" id="PS01124"/>
    </source>
</evidence>
<dbReference type="InterPro" id="IPR009057">
    <property type="entry name" value="Homeodomain-like_sf"/>
</dbReference>
<dbReference type="RefSeq" id="WP_257767010.1">
    <property type="nucleotide sequence ID" value="NZ_CP102480.1"/>
</dbReference>
<gene>
    <name evidence="5" type="ORF">NUH88_13910</name>
</gene>
<evidence type="ECO:0000313" key="5">
    <source>
        <dbReference type="EMBL" id="UUX48503.1"/>
    </source>
</evidence>
<dbReference type="PANTHER" id="PTHR46796:SF6">
    <property type="entry name" value="ARAC SUBFAMILY"/>
    <property type="match status" value="1"/>
</dbReference>
<sequence length="255" mass="27560">MIDTDGVYAVNLGFEVDAICSDAEVLSIILPRDRVEADLPVLAEARGKLFSGDTTSGKLLSGFFHLLRTTIPTAPAGDAAVLTDSLMGLLRALVVAGDASSEEAHSGVLGALQKYIDENIGDPELGVETICAHFRMSRATLYRVLKAKGGVRDYILRRRLMFVFRALASPANLGRGVFDIALEHGFVTAGHFSTRFREHFGMSPSEAREAARSHAVHGNELFRKGDRNGLSDIEIMQRWSRELGESSRGAQSGGA</sequence>
<protein>
    <submittedName>
        <fullName evidence="5">Helix-turn-helix domain-containing protein</fullName>
    </submittedName>
</protein>
<dbReference type="Gene3D" id="1.10.10.60">
    <property type="entry name" value="Homeodomain-like"/>
    <property type="match status" value="1"/>
</dbReference>
<dbReference type="SMART" id="SM00342">
    <property type="entry name" value="HTH_ARAC"/>
    <property type="match status" value="1"/>
</dbReference>
<keyword evidence="3" id="KW-0804">Transcription</keyword>
<evidence type="ECO:0000256" key="1">
    <source>
        <dbReference type="ARBA" id="ARBA00023015"/>
    </source>
</evidence>
<dbReference type="Pfam" id="PF12833">
    <property type="entry name" value="HTH_18"/>
    <property type="match status" value="1"/>
</dbReference>
<dbReference type="InterPro" id="IPR018060">
    <property type="entry name" value="HTH_AraC"/>
</dbReference>
<dbReference type="InterPro" id="IPR020449">
    <property type="entry name" value="Tscrpt_reg_AraC-type_HTH"/>
</dbReference>
<dbReference type="PROSITE" id="PS01124">
    <property type="entry name" value="HTH_ARAC_FAMILY_2"/>
    <property type="match status" value="1"/>
</dbReference>
<evidence type="ECO:0000256" key="2">
    <source>
        <dbReference type="ARBA" id="ARBA00023125"/>
    </source>
</evidence>
<feature type="domain" description="HTH araC/xylS-type" evidence="4">
    <location>
        <begin position="110"/>
        <end position="210"/>
    </location>
</feature>
<reference evidence="5" key="1">
    <citation type="submission" date="2022-08" db="EMBL/GenBank/DDBJ databases">
        <title>Nisaea acidiphila sp. nov., isolated from a marine algal debris and emended description of the genus Nisaea Urios et al. 2008.</title>
        <authorList>
            <person name="Kwon K."/>
        </authorList>
    </citation>
    <scope>NUCLEOTIDE SEQUENCE</scope>
    <source>
        <strain evidence="5">MEBiC11861</strain>
    </source>
</reference>
<evidence type="ECO:0000313" key="6">
    <source>
        <dbReference type="Proteomes" id="UP001060336"/>
    </source>
</evidence>
<dbReference type="KEGG" id="naci:NUH88_13910"/>
<dbReference type="SUPFAM" id="SSF46689">
    <property type="entry name" value="Homeodomain-like"/>
    <property type="match status" value="1"/>
</dbReference>
<proteinExistence type="predicted"/>
<dbReference type="InterPro" id="IPR050204">
    <property type="entry name" value="AraC_XylS_family_regulators"/>
</dbReference>
<dbReference type="PRINTS" id="PR00032">
    <property type="entry name" value="HTHARAC"/>
</dbReference>
<keyword evidence="2" id="KW-0238">DNA-binding</keyword>
<dbReference type="GO" id="GO:0043565">
    <property type="term" value="F:sequence-specific DNA binding"/>
    <property type="evidence" value="ECO:0007669"/>
    <property type="project" value="InterPro"/>
</dbReference>
<dbReference type="AlphaFoldDB" id="A0A9J7AMV4"/>
<keyword evidence="1" id="KW-0805">Transcription regulation</keyword>